<dbReference type="EMBL" id="JAHKSW010000029">
    <property type="protein sequence ID" value="KAG7313932.1"/>
    <property type="molecule type" value="Genomic_DNA"/>
</dbReference>
<feature type="domain" description="C-type lectin" evidence="1">
    <location>
        <begin position="6"/>
        <end position="81"/>
    </location>
</feature>
<dbReference type="Proteomes" id="UP000824219">
    <property type="component" value="Linkage Group LG29"/>
</dbReference>
<dbReference type="AlphaFoldDB" id="A0A9D3N159"/>
<dbReference type="SUPFAM" id="SSF56436">
    <property type="entry name" value="C-type lectin-like"/>
    <property type="match status" value="1"/>
</dbReference>
<dbReference type="InterPro" id="IPR016187">
    <property type="entry name" value="CTDL_fold"/>
</dbReference>
<organism evidence="2 3">
    <name type="scientific">Hemibagrus wyckioides</name>
    <dbReference type="NCBI Taxonomy" id="337641"/>
    <lineage>
        <taxon>Eukaryota</taxon>
        <taxon>Metazoa</taxon>
        <taxon>Chordata</taxon>
        <taxon>Craniata</taxon>
        <taxon>Vertebrata</taxon>
        <taxon>Euteleostomi</taxon>
        <taxon>Actinopterygii</taxon>
        <taxon>Neopterygii</taxon>
        <taxon>Teleostei</taxon>
        <taxon>Ostariophysi</taxon>
        <taxon>Siluriformes</taxon>
        <taxon>Bagridae</taxon>
        <taxon>Hemibagrus</taxon>
    </lineage>
</organism>
<dbReference type="OrthoDB" id="8950604at2759"/>
<dbReference type="InterPro" id="IPR001304">
    <property type="entry name" value="C-type_lectin-like"/>
</dbReference>
<evidence type="ECO:0000313" key="2">
    <source>
        <dbReference type="EMBL" id="KAG7313932.1"/>
    </source>
</evidence>
<dbReference type="InterPro" id="IPR016186">
    <property type="entry name" value="C-type_lectin-like/link_sf"/>
</dbReference>
<gene>
    <name evidence="2" type="ORF">KOW79_022428</name>
</gene>
<dbReference type="PANTHER" id="PTHR22803">
    <property type="entry name" value="MANNOSE, PHOSPHOLIPASE, LECTIN RECEPTOR RELATED"/>
    <property type="match status" value="1"/>
</dbReference>
<evidence type="ECO:0000259" key="1">
    <source>
        <dbReference type="PROSITE" id="PS50041"/>
    </source>
</evidence>
<evidence type="ECO:0000313" key="3">
    <source>
        <dbReference type="Proteomes" id="UP000824219"/>
    </source>
</evidence>
<protein>
    <recommendedName>
        <fullName evidence="1">C-type lectin domain-containing protein</fullName>
    </recommendedName>
</protein>
<dbReference type="PROSITE" id="PS50041">
    <property type="entry name" value="C_TYPE_LECTIN_2"/>
    <property type="match status" value="1"/>
</dbReference>
<proteinExistence type="predicted"/>
<comment type="caution">
    <text evidence="2">The sequence shown here is derived from an EMBL/GenBank/DDBJ whole genome shotgun (WGS) entry which is preliminary data.</text>
</comment>
<dbReference type="InterPro" id="IPR050111">
    <property type="entry name" value="C-type_lectin/snaclec_domain"/>
</dbReference>
<name>A0A9D3N159_9TELE</name>
<sequence length="81" mass="9372">MGWMLFQSSLYYISTEQKNWTVSRQYCRVRGADLVIINSKEEQAFVEMLSKSKNYGIYIGLTDSENEGVWKWVDGTSMTTA</sequence>
<dbReference type="Gene3D" id="3.10.100.10">
    <property type="entry name" value="Mannose-Binding Protein A, subunit A"/>
    <property type="match status" value="1"/>
</dbReference>
<accession>A0A9D3N159</accession>
<keyword evidence="3" id="KW-1185">Reference proteome</keyword>
<reference evidence="2 3" key="1">
    <citation type="submission" date="2021-06" db="EMBL/GenBank/DDBJ databases">
        <title>Chromosome-level genome assembly of the red-tail catfish (Hemibagrus wyckioides).</title>
        <authorList>
            <person name="Shao F."/>
        </authorList>
    </citation>
    <scope>NUCLEOTIDE SEQUENCE [LARGE SCALE GENOMIC DNA]</scope>
    <source>
        <strain evidence="2">EC202008001</strain>
        <tissue evidence="2">Blood</tissue>
    </source>
</reference>
<dbReference type="Pfam" id="PF00059">
    <property type="entry name" value="Lectin_C"/>
    <property type="match status" value="1"/>
</dbReference>